<evidence type="ECO:0000313" key="6">
    <source>
        <dbReference type="EMBL" id="MBW2940376.1"/>
    </source>
</evidence>
<protein>
    <submittedName>
        <fullName evidence="6">FAD-dependent oxidoreductase</fullName>
    </submittedName>
</protein>
<gene>
    <name evidence="6" type="ORF">KXJ70_06305</name>
</gene>
<dbReference type="PANTHER" id="PTHR42913">
    <property type="entry name" value="APOPTOSIS-INDUCING FACTOR 1"/>
    <property type="match status" value="1"/>
</dbReference>
<evidence type="ECO:0000313" key="7">
    <source>
        <dbReference type="Proteomes" id="UP001166291"/>
    </source>
</evidence>
<dbReference type="EMBL" id="JAHWDQ010000001">
    <property type="protein sequence ID" value="MBW2940376.1"/>
    <property type="molecule type" value="Genomic_DNA"/>
</dbReference>
<proteinExistence type="predicted"/>
<keyword evidence="3" id="KW-0274">FAD</keyword>
<dbReference type="InterPro" id="IPR023753">
    <property type="entry name" value="FAD/NAD-binding_dom"/>
</dbReference>
<dbReference type="InterPro" id="IPR051169">
    <property type="entry name" value="NADH-Q_oxidoreductase"/>
</dbReference>
<dbReference type="Pfam" id="PF07992">
    <property type="entry name" value="Pyr_redox_2"/>
    <property type="match status" value="1"/>
</dbReference>
<keyword evidence="7" id="KW-1185">Reference proteome</keyword>
<evidence type="ECO:0000259" key="5">
    <source>
        <dbReference type="Pfam" id="PF07992"/>
    </source>
</evidence>
<organism evidence="6 7">
    <name type="scientific">Zhongshania aquimaris</name>
    <dbReference type="NCBI Taxonomy" id="2857107"/>
    <lineage>
        <taxon>Bacteria</taxon>
        <taxon>Pseudomonadati</taxon>
        <taxon>Pseudomonadota</taxon>
        <taxon>Gammaproteobacteria</taxon>
        <taxon>Cellvibrionales</taxon>
        <taxon>Spongiibacteraceae</taxon>
        <taxon>Zhongshania</taxon>
    </lineage>
</organism>
<dbReference type="NCBIfam" id="TIGR03169">
    <property type="entry name" value="Nterm_to_SelD"/>
    <property type="match status" value="1"/>
</dbReference>
<keyword evidence="2" id="KW-0285">Flavoprotein</keyword>
<evidence type="ECO:0000256" key="2">
    <source>
        <dbReference type="ARBA" id="ARBA00022630"/>
    </source>
</evidence>
<sequence length="384" mass="42422">MTAPPPNNNAQELVLIGGGHAHVQVLKLWGRNPIKGVSLTLISPQQHTPYSGMLPGLIAGHYQMNETHIDLAELCHFAGAKLIQGSVSQIDLHNKELQISNGATVKAFDWLSINSGITPDLHIPGTTEFATAVKPISELYPRWQHILQELDNANTKQSIAIVGGGAAGVELVLAMRHAISERQSISAPVTLHLVFRGNHALKGFPRRIRKRCETALEKANIHRHRNCHVSKLSKGEIHCTGTKPIPADFIVLCTHAAAPSWPKTSGLATDINGFISLDDTLQSRSHPYVFAAGDIAQQTRHPRPHAGVFAVRQGPALFNNLQRALQGLPLQPHHPQRNFLSILALGGKSAIAYRRFWPVIQGKWVWRWKDSIDRRFMARFSQQK</sequence>
<dbReference type="Proteomes" id="UP001166291">
    <property type="component" value="Unassembled WGS sequence"/>
</dbReference>
<accession>A0ABS6VRP0</accession>
<name>A0ABS6VRP0_9GAMM</name>
<evidence type="ECO:0000256" key="4">
    <source>
        <dbReference type="ARBA" id="ARBA00023002"/>
    </source>
</evidence>
<evidence type="ECO:0000256" key="1">
    <source>
        <dbReference type="ARBA" id="ARBA00001974"/>
    </source>
</evidence>
<dbReference type="InterPro" id="IPR017584">
    <property type="entry name" value="Pyridine_nucleo_diS_OxRdtase_N"/>
</dbReference>
<reference evidence="6" key="1">
    <citation type="submission" date="2021-07" db="EMBL/GenBank/DDBJ databases">
        <title>Zhongshania sp. CAU 1632 isolated from seawater.</title>
        <authorList>
            <person name="Kim W."/>
        </authorList>
    </citation>
    <scope>NUCLEOTIDE SEQUENCE</scope>
    <source>
        <strain evidence="6">CAU 1632</strain>
    </source>
</reference>
<feature type="domain" description="FAD/NAD(P)-binding" evidence="5">
    <location>
        <begin position="13"/>
        <end position="314"/>
    </location>
</feature>
<dbReference type="RefSeq" id="WP_219042576.1">
    <property type="nucleotide sequence ID" value="NZ_JAHWDQ010000001.1"/>
</dbReference>
<dbReference type="PANTHER" id="PTHR42913:SF9">
    <property type="entry name" value="SLR1591 PROTEIN"/>
    <property type="match status" value="1"/>
</dbReference>
<comment type="cofactor">
    <cofactor evidence="1">
        <name>FAD</name>
        <dbReference type="ChEBI" id="CHEBI:57692"/>
    </cofactor>
</comment>
<evidence type="ECO:0000256" key="3">
    <source>
        <dbReference type="ARBA" id="ARBA00022827"/>
    </source>
</evidence>
<keyword evidence="4" id="KW-0560">Oxidoreductase</keyword>
<comment type="caution">
    <text evidence="6">The sequence shown here is derived from an EMBL/GenBank/DDBJ whole genome shotgun (WGS) entry which is preliminary data.</text>
</comment>